<keyword evidence="2" id="KW-1185">Reference proteome</keyword>
<reference evidence="1 2" key="1">
    <citation type="submission" date="2018-05" db="EMBL/GenBank/DDBJ databases">
        <title>Leucothrix arctica sp. nov., isolated from Arctic seawater.</title>
        <authorList>
            <person name="Choi A."/>
            <person name="Baek K."/>
        </authorList>
    </citation>
    <scope>NUCLEOTIDE SEQUENCE [LARGE SCALE GENOMIC DNA]</scope>
    <source>
        <strain evidence="1 2">JCM 18388</strain>
    </source>
</reference>
<dbReference type="Proteomes" id="UP000245539">
    <property type="component" value="Unassembled WGS sequence"/>
</dbReference>
<proteinExistence type="predicted"/>
<gene>
    <name evidence="1" type="ORF">DKW60_17180</name>
</gene>
<dbReference type="EMBL" id="QGKM01000057">
    <property type="protein sequence ID" value="PWQ94260.1"/>
    <property type="molecule type" value="Genomic_DNA"/>
</dbReference>
<organism evidence="1 2">
    <name type="scientific">Leucothrix pacifica</name>
    <dbReference type="NCBI Taxonomy" id="1247513"/>
    <lineage>
        <taxon>Bacteria</taxon>
        <taxon>Pseudomonadati</taxon>
        <taxon>Pseudomonadota</taxon>
        <taxon>Gammaproteobacteria</taxon>
        <taxon>Thiotrichales</taxon>
        <taxon>Thiotrichaceae</taxon>
        <taxon>Leucothrix</taxon>
    </lineage>
</organism>
<evidence type="ECO:0000313" key="2">
    <source>
        <dbReference type="Proteomes" id="UP000245539"/>
    </source>
</evidence>
<comment type="caution">
    <text evidence="1">The sequence shown here is derived from an EMBL/GenBank/DDBJ whole genome shotgun (WGS) entry which is preliminary data.</text>
</comment>
<name>A0A317CD70_9GAMM</name>
<accession>A0A317CD70</accession>
<dbReference type="AlphaFoldDB" id="A0A317CD70"/>
<sequence length="197" mass="23056">MNQYRTEYPNQLHQLSVSVSKNLYVTRAGILKYQKKKMEVNLNRLKDSNRTHLIHYLIRDHTSGLFYAEISTSEDVRNIDDFLYRAWCHKDDYSFQGIPEFLSIPKTVQAYCPDILKDLDSYEIDIIEPKNGFHGGIGDTKNIEDILKLLHVEKHISEAYSVPQQACETNDKRQLRGTSFTKLEQWKKHVGQIRLPN</sequence>
<protein>
    <submittedName>
        <fullName evidence="1">Uncharacterized protein</fullName>
    </submittedName>
</protein>
<evidence type="ECO:0000313" key="1">
    <source>
        <dbReference type="EMBL" id="PWQ94260.1"/>
    </source>
</evidence>